<evidence type="ECO:0000256" key="2">
    <source>
        <dbReference type="ARBA" id="ARBA00004989"/>
    </source>
</evidence>
<evidence type="ECO:0000313" key="10">
    <source>
        <dbReference type="EMBL" id="RST60936.1"/>
    </source>
</evidence>
<proteinExistence type="inferred from homology"/>
<dbReference type="Gene3D" id="3.40.50.10950">
    <property type="match status" value="1"/>
</dbReference>
<gene>
    <name evidence="10" type="primary">pta</name>
    <name evidence="10" type="ORF">D5F11_002470</name>
</gene>
<name>A0A429XBW0_SIMTE</name>
<evidence type="ECO:0000256" key="5">
    <source>
        <dbReference type="ARBA" id="ARBA00021528"/>
    </source>
</evidence>
<comment type="catalytic activity">
    <reaction evidence="1">
        <text>acetyl-CoA + phosphate = acetyl phosphate + CoA</text>
        <dbReference type="Rhea" id="RHEA:19521"/>
        <dbReference type="ChEBI" id="CHEBI:22191"/>
        <dbReference type="ChEBI" id="CHEBI:43474"/>
        <dbReference type="ChEBI" id="CHEBI:57287"/>
        <dbReference type="ChEBI" id="CHEBI:57288"/>
        <dbReference type="EC" id="2.3.1.8"/>
    </reaction>
</comment>
<evidence type="ECO:0000259" key="9">
    <source>
        <dbReference type="Pfam" id="PF01515"/>
    </source>
</evidence>
<organism evidence="10 11">
    <name type="scientific">Siminovitchia terrae</name>
    <name type="common">Bacillus terrae</name>
    <dbReference type="NCBI Taxonomy" id="1914933"/>
    <lineage>
        <taxon>Bacteria</taxon>
        <taxon>Bacillati</taxon>
        <taxon>Bacillota</taxon>
        <taxon>Bacilli</taxon>
        <taxon>Bacillales</taxon>
        <taxon>Bacillaceae</taxon>
        <taxon>Siminovitchia</taxon>
    </lineage>
</organism>
<dbReference type="NCBIfam" id="TIGR00651">
    <property type="entry name" value="pta"/>
    <property type="match status" value="1"/>
</dbReference>
<dbReference type="PANTHER" id="PTHR43356:SF3">
    <property type="entry name" value="PHOSPHATE ACETYLTRANSFERASE"/>
    <property type="match status" value="1"/>
</dbReference>
<dbReference type="SUPFAM" id="SSF53659">
    <property type="entry name" value="Isocitrate/Isopropylmalate dehydrogenase-like"/>
    <property type="match status" value="1"/>
</dbReference>
<dbReference type="AlphaFoldDB" id="A0A429XBW0"/>
<evidence type="ECO:0000256" key="1">
    <source>
        <dbReference type="ARBA" id="ARBA00000705"/>
    </source>
</evidence>
<dbReference type="InterPro" id="IPR004614">
    <property type="entry name" value="P_AcTrfase"/>
</dbReference>
<dbReference type="PIRSF" id="PIRSF000428">
    <property type="entry name" value="P_Ac_trans"/>
    <property type="match status" value="1"/>
</dbReference>
<sequence length="348" mass="38022">MVGVDKLFSELKTRTSRRERIKVDPVEHLFNELRTKVSGWNRKIVFPEATDSRILSAASRLANDDVLTPVLVGNMDEIQDRAQAMEISLEKMEIYDPGIYVGMDEMIQAFVERRKGKVTEGEATEILLDPNYFGTMLVYLDKAHGLVSGAAHSTADTVRPALQIIKMKEGVCKTSGAFLMAKGEDKYVFADCAINIAPDSRDLAEIAIESAKTARMFDIEPRVAMLSFSTKGSAVSEETEKVSDAAKIAREIDPDLVLDGELQFDAAFVPAVAQKKAPESAIRGNANIFVFPGLDAGNIGYKIAQRLGGYEAVGPILQGLNSPVNDLSRGCSEEDVYHLALITAMQSI</sequence>
<dbReference type="InterPro" id="IPR042112">
    <property type="entry name" value="P_AcTrfase_dom2"/>
</dbReference>
<evidence type="ECO:0000256" key="6">
    <source>
        <dbReference type="ARBA" id="ARBA00022679"/>
    </source>
</evidence>
<keyword evidence="6 10" id="KW-0808">Transferase</keyword>
<dbReference type="Gene3D" id="3.40.50.10750">
    <property type="entry name" value="Isocitrate/Isopropylmalate dehydrogenase-like"/>
    <property type="match status" value="1"/>
</dbReference>
<evidence type="ECO:0000313" key="11">
    <source>
        <dbReference type="Proteomes" id="UP000287296"/>
    </source>
</evidence>
<dbReference type="PANTHER" id="PTHR43356">
    <property type="entry name" value="PHOSPHATE ACETYLTRANSFERASE"/>
    <property type="match status" value="1"/>
</dbReference>
<evidence type="ECO:0000256" key="4">
    <source>
        <dbReference type="ARBA" id="ARBA00012707"/>
    </source>
</evidence>
<protein>
    <recommendedName>
        <fullName evidence="5">Phosphate acetyltransferase</fullName>
        <ecNumber evidence="4">2.3.1.8</ecNumber>
    </recommendedName>
    <alternativeName>
        <fullName evidence="8">Phosphotransacetylase</fullName>
    </alternativeName>
</protein>
<comment type="pathway">
    <text evidence="2">Metabolic intermediate biosynthesis; acetyl-CoA biosynthesis; acetyl-CoA from acetate: step 2/2.</text>
</comment>
<feature type="domain" description="Phosphate acetyl/butaryl transferase" evidence="9">
    <location>
        <begin position="31"/>
        <end position="344"/>
    </location>
</feature>
<dbReference type="OrthoDB" id="9805787at2"/>
<dbReference type="Pfam" id="PF01515">
    <property type="entry name" value="PTA_PTB"/>
    <property type="match status" value="1"/>
</dbReference>
<comment type="similarity">
    <text evidence="3">Belongs to the phosphate acetyltransferase and butyryltransferase family.</text>
</comment>
<dbReference type="InterPro" id="IPR012147">
    <property type="entry name" value="P_Ac_Bu_trans"/>
</dbReference>
<dbReference type="GO" id="GO:0008959">
    <property type="term" value="F:phosphate acetyltransferase activity"/>
    <property type="evidence" value="ECO:0007669"/>
    <property type="project" value="UniProtKB-EC"/>
</dbReference>
<dbReference type="InterPro" id="IPR050500">
    <property type="entry name" value="Phos_Acetyltrans/Butyryltrans"/>
</dbReference>
<evidence type="ECO:0000256" key="7">
    <source>
        <dbReference type="ARBA" id="ARBA00023315"/>
    </source>
</evidence>
<evidence type="ECO:0000256" key="8">
    <source>
        <dbReference type="ARBA" id="ARBA00031108"/>
    </source>
</evidence>
<comment type="caution">
    <text evidence="10">The sequence shown here is derived from an EMBL/GenBank/DDBJ whole genome shotgun (WGS) entry which is preliminary data.</text>
</comment>
<keyword evidence="7 10" id="KW-0012">Acyltransferase</keyword>
<accession>A0A429XBW0</accession>
<dbReference type="EMBL" id="QYTW02000002">
    <property type="protein sequence ID" value="RST60936.1"/>
    <property type="molecule type" value="Genomic_DNA"/>
</dbReference>
<dbReference type="Proteomes" id="UP000287296">
    <property type="component" value="Unassembled WGS sequence"/>
</dbReference>
<dbReference type="NCBIfam" id="NF007233">
    <property type="entry name" value="PRK09653.1"/>
    <property type="match status" value="1"/>
</dbReference>
<dbReference type="InterPro" id="IPR002505">
    <property type="entry name" value="PTA_PTB"/>
</dbReference>
<dbReference type="InterPro" id="IPR042113">
    <property type="entry name" value="P_AcTrfase_dom1"/>
</dbReference>
<evidence type="ECO:0000256" key="3">
    <source>
        <dbReference type="ARBA" id="ARBA00005656"/>
    </source>
</evidence>
<reference evidence="10 11" key="1">
    <citation type="submission" date="2018-12" db="EMBL/GenBank/DDBJ databases">
        <authorList>
            <person name="Sun L."/>
            <person name="Chen Z."/>
        </authorList>
    </citation>
    <scope>NUCLEOTIDE SEQUENCE [LARGE SCALE GENOMIC DNA]</scope>
    <source>
        <strain evidence="10 11">LMG 29736</strain>
    </source>
</reference>
<dbReference type="EC" id="2.3.1.8" evidence="4"/>